<dbReference type="KEGG" id="tag:Tagg_1022"/>
<reference key="3">
    <citation type="submission" date="2010-02" db="EMBL/GenBank/DDBJ databases">
        <title>Complete genome sequence of Thermosphaera aggregans type strain (M11TL).</title>
        <authorList>
            <consortium name="US DOE Joint Genome Institute (JGI-PGF)"/>
            <person name="Spring S."/>
            <person name="Lapidus A."/>
            <person name="Munk C."/>
            <person name="Schroeder M."/>
            <person name="Glavina Del Rio T."/>
            <person name="Tice H."/>
            <person name="Copeland A."/>
            <person name="Cheng J.-F."/>
            <person name="Lucas S."/>
            <person name="Chen F."/>
            <person name="Nolan M."/>
            <person name="Bruce D."/>
            <person name="Goodwin L."/>
            <person name="Pitluck S."/>
            <person name="Ivanova N."/>
            <person name="Mavromatis K."/>
            <person name="Ovchinnikova G."/>
            <person name="Pati A."/>
            <person name="Chen A."/>
            <person name="Palaniappan K."/>
            <person name="Land M."/>
            <person name="Hauser L."/>
            <person name="Chang Y.-J."/>
            <person name="Jeffries C.C."/>
            <person name="Brettin T."/>
            <person name="Detter J.C."/>
            <person name="Tapia R."/>
            <person name="Han C."/>
            <person name="Chain P."/>
            <person name="Heimerl T."/>
            <person name="Weik F."/>
            <person name="Goker M."/>
            <person name="Rachel R."/>
            <person name="Bristow J."/>
            <person name="Eisen J.A."/>
            <person name="Markowitz V."/>
            <person name="Hugenholtz P."/>
            <person name="Kyrpides N.C."/>
            <person name="Klenk H.-P."/>
        </authorList>
    </citation>
    <scope>NUCLEOTIDE SEQUENCE</scope>
    <source>
        <strain>DSM 11486</strain>
    </source>
</reference>
<dbReference type="HOGENOM" id="CLU_2044524_0_0_2"/>
<name>D5U2E2_THEAM</name>
<reference evidence="1 2" key="1">
    <citation type="journal article" date="2010" name="Stand. Genomic Sci.">
        <title>Complete genome sequence of Thermosphaera aggregans type strain (M11TL).</title>
        <authorList>
            <person name="Spring S."/>
            <person name="Rachel R."/>
            <person name="Lapidus A."/>
            <person name="Davenport K."/>
            <person name="Tice H."/>
            <person name="Copeland A."/>
            <person name="Cheng J.F."/>
            <person name="Lucas S."/>
            <person name="Chen F."/>
            <person name="Nolan M."/>
            <person name="Bruce D."/>
            <person name="Goodwin L."/>
            <person name="Pitluck S."/>
            <person name="Ivanova N."/>
            <person name="Mavromatis K."/>
            <person name="Ovchinnikova G."/>
            <person name="Pati A."/>
            <person name="Chen A."/>
            <person name="Palaniappan K."/>
            <person name="Land M."/>
            <person name="Hauser L."/>
            <person name="Chang Y.J."/>
            <person name="Jeffries C.C."/>
            <person name="Brettin T."/>
            <person name="Detter J.C."/>
            <person name="Tapia R."/>
            <person name="Han C."/>
            <person name="Heimerl T."/>
            <person name="Weikl F."/>
            <person name="Brambilla E."/>
            <person name="Goker M."/>
            <person name="Bristow J."/>
            <person name="Eisen J.A."/>
            <person name="Markowitz V."/>
            <person name="Hugenholtz P."/>
            <person name="Kyrpides N.C."/>
            <person name="Klenk H.P."/>
        </authorList>
    </citation>
    <scope>NUCLEOTIDE SEQUENCE [LARGE SCALE GENOMIC DNA]</scope>
    <source>
        <strain evidence="2">DSM 11486 / M11TL</strain>
    </source>
</reference>
<accession>D5U2E2</accession>
<evidence type="ECO:0000313" key="1">
    <source>
        <dbReference type="EMBL" id="ADG91292.1"/>
    </source>
</evidence>
<evidence type="ECO:0000313" key="2">
    <source>
        <dbReference type="Proteomes" id="UP000002376"/>
    </source>
</evidence>
<dbReference type="EMBL" id="CP001939">
    <property type="protein sequence ID" value="ADG91292.1"/>
    <property type="molecule type" value="Genomic_DNA"/>
</dbReference>
<sequence length="120" mass="13670">MIDVPLKLLTKQLMKLDEHSKRVGLALKLALEELVCKPNGGGGCTELFVKNPGKLRDLLLEYYEGSVESVKFLIKEMYIVPLFILAEEKSYGREDSLAELFIKDPEAFKKEVELLLEKIK</sequence>
<keyword evidence="2" id="KW-1185">Reference proteome</keyword>
<protein>
    <submittedName>
        <fullName evidence="1">Uncharacterized protein</fullName>
    </submittedName>
</protein>
<dbReference type="Proteomes" id="UP000002376">
    <property type="component" value="Chromosome"/>
</dbReference>
<organism evidence="1 2">
    <name type="scientific">Thermosphaera aggregans (strain DSM 11486 / M11TL)</name>
    <dbReference type="NCBI Taxonomy" id="633148"/>
    <lineage>
        <taxon>Archaea</taxon>
        <taxon>Thermoproteota</taxon>
        <taxon>Thermoprotei</taxon>
        <taxon>Desulfurococcales</taxon>
        <taxon>Desulfurococcaceae</taxon>
        <taxon>Thermosphaera</taxon>
    </lineage>
</organism>
<proteinExistence type="predicted"/>
<reference evidence="2" key="2">
    <citation type="journal article" date="2010" name="Stand. Genomic Sci.">
        <title>Complete genome sequence of Thermosphaera aggregans type strain (M11TLT).</title>
        <authorList>
            <person name="Spring S."/>
            <person name="Rachel R."/>
            <person name="Lapidus A."/>
            <person name="Davenport K."/>
            <person name="Tice H."/>
            <person name="Copeland A."/>
            <person name="Cheng J.-F."/>
            <person name="Lucas S."/>
            <person name="Chen F."/>
            <person name="Nolan M."/>
            <person name="Bruce D."/>
            <person name="Goodwin L."/>
            <person name="Pitluck S."/>
            <person name="Ivanova N."/>
            <person name="Mavromatis K."/>
            <person name="Ovchinnikova G."/>
            <person name="Pati A."/>
            <person name="Chen A."/>
            <person name="Palaniappan K."/>
            <person name="Land M."/>
            <person name="Hauser L."/>
            <person name="Chang Y.-J."/>
            <person name="Jeffries C.C."/>
            <person name="Brettin T."/>
            <person name="Detter J.C."/>
            <person name="Tapia R."/>
            <person name="Han C."/>
            <person name="Heimerl T."/>
            <person name="Weikl F."/>
            <person name="Brambilla E."/>
            <person name="Goker M."/>
            <person name="Bristow J."/>
            <person name="Eisen J.A."/>
            <person name="Markowitz V."/>
            <person name="Hugenholtz P."/>
            <person name="Kyrpides N.C."/>
            <person name="Klenk H.-P."/>
        </authorList>
    </citation>
    <scope>NUCLEOTIDE SEQUENCE [LARGE SCALE GENOMIC DNA]</scope>
    <source>
        <strain evidence="2">DSM 11486 / M11TL</strain>
    </source>
</reference>
<gene>
    <name evidence="1" type="ordered locus">Tagg_1022</name>
</gene>
<dbReference type="AlphaFoldDB" id="D5U2E2"/>